<reference evidence="1 2" key="1">
    <citation type="submission" date="2022-05" db="EMBL/GenBank/DDBJ databases">
        <authorList>
            <person name="Park J.-S."/>
        </authorList>
    </citation>
    <scope>NUCLEOTIDE SEQUENCE [LARGE SCALE GENOMIC DNA]</scope>
    <source>
        <strain evidence="1 2">2012CJ35-5</strain>
    </source>
</reference>
<comment type="caution">
    <text evidence="1">The sequence shown here is derived from an EMBL/GenBank/DDBJ whole genome shotgun (WGS) entry which is preliminary data.</text>
</comment>
<gene>
    <name evidence="1" type="ORF">M3P19_05760</name>
</gene>
<evidence type="ECO:0000313" key="2">
    <source>
        <dbReference type="Proteomes" id="UP001203607"/>
    </source>
</evidence>
<dbReference type="PANTHER" id="PTHR38474:SF1">
    <property type="entry name" value="SLR0299 PROTEIN"/>
    <property type="match status" value="1"/>
</dbReference>
<dbReference type="RefSeq" id="WP_249656681.1">
    <property type="nucleotide sequence ID" value="NZ_JAMFMA010000001.1"/>
</dbReference>
<evidence type="ECO:0000313" key="1">
    <source>
        <dbReference type="EMBL" id="MCL6273506.1"/>
    </source>
</evidence>
<dbReference type="Pfam" id="PF00302">
    <property type="entry name" value="CAT"/>
    <property type="match status" value="1"/>
</dbReference>
<dbReference type="EMBL" id="JAMFMA010000001">
    <property type="protein sequence ID" value="MCL6273506.1"/>
    <property type="molecule type" value="Genomic_DNA"/>
</dbReference>
<proteinExistence type="predicted"/>
<organism evidence="1 2">
    <name type="scientific">Flagellimonas spongiicola</name>
    <dbReference type="NCBI Taxonomy" id="2942208"/>
    <lineage>
        <taxon>Bacteria</taxon>
        <taxon>Pseudomonadati</taxon>
        <taxon>Bacteroidota</taxon>
        <taxon>Flavobacteriia</taxon>
        <taxon>Flavobacteriales</taxon>
        <taxon>Flavobacteriaceae</taxon>
        <taxon>Flagellimonas</taxon>
    </lineage>
</organism>
<dbReference type="PIRSF" id="PIRSF000440">
    <property type="entry name" value="CAT"/>
    <property type="match status" value="1"/>
</dbReference>
<dbReference type="Proteomes" id="UP001203607">
    <property type="component" value="Unassembled WGS sequence"/>
</dbReference>
<accession>A0ABT0PRB3</accession>
<dbReference type="Gene3D" id="3.30.559.10">
    <property type="entry name" value="Chloramphenicol acetyltransferase-like domain"/>
    <property type="match status" value="1"/>
</dbReference>
<dbReference type="InterPro" id="IPR023213">
    <property type="entry name" value="CAT-like_dom_sf"/>
</dbReference>
<dbReference type="SUPFAM" id="SSF52777">
    <property type="entry name" value="CoA-dependent acyltransferases"/>
    <property type="match status" value="1"/>
</dbReference>
<dbReference type="SMART" id="SM01059">
    <property type="entry name" value="CAT"/>
    <property type="match status" value="1"/>
</dbReference>
<dbReference type="InterPro" id="IPR001707">
    <property type="entry name" value="Cmp_AcTrfase"/>
</dbReference>
<keyword evidence="2" id="KW-1185">Reference proteome</keyword>
<sequence length="213" mass="24756">MKKVKFDSEHRKKHFAFFNHMNHPHFNITANVDVTNLLQHIKSQQLPMTFSIVYVLSRVANEIQEFRWRIRGNDVIEHNAVHPSFTVATDKADVFSFCTVPYQLDSKGFIVDASRINEAMKTNPSIEDEPGRDDYLFMSPIPWISFTGIQHAMHYHPHDSVPRITWGKFFTQNQRSLMPLSVQAHHALVDGRHMGAYFNYIEEICVNPVLFLS</sequence>
<dbReference type="PANTHER" id="PTHR38474">
    <property type="entry name" value="SLR0299 PROTEIN"/>
    <property type="match status" value="1"/>
</dbReference>
<name>A0ABT0PRB3_9FLAO</name>
<protein>
    <submittedName>
        <fullName evidence="1">Chloramphenicol acetyltransferase</fullName>
    </submittedName>
</protein>